<dbReference type="InterPro" id="IPR050823">
    <property type="entry name" value="Plant_Ser_Thr_Prot_Kinase"/>
</dbReference>
<dbReference type="Gene3D" id="3.30.200.20">
    <property type="entry name" value="Phosphorylase Kinase, domain 1"/>
    <property type="match status" value="1"/>
</dbReference>
<dbReference type="Proteomes" id="UP000030711">
    <property type="component" value="Unassembled WGS sequence"/>
</dbReference>
<protein>
    <recommendedName>
        <fullName evidence="2">non-specific serine/threonine protein kinase</fullName>
        <ecNumber evidence="2">2.7.11.1</ecNumber>
    </recommendedName>
</protein>
<keyword evidence="8" id="KW-0067">ATP-binding</keyword>
<evidence type="ECO:0000313" key="13">
    <source>
        <dbReference type="Proteomes" id="UP000030711"/>
    </source>
</evidence>
<evidence type="ECO:0000256" key="7">
    <source>
        <dbReference type="ARBA" id="ARBA00022777"/>
    </source>
</evidence>
<proteinExistence type="predicted"/>
<keyword evidence="3" id="KW-0472">Membrane</keyword>
<dbReference type="EC" id="2.7.11.1" evidence="2"/>
<evidence type="ECO:0000256" key="2">
    <source>
        <dbReference type="ARBA" id="ARBA00012513"/>
    </source>
</evidence>
<evidence type="ECO:0000256" key="10">
    <source>
        <dbReference type="ARBA" id="ARBA00048679"/>
    </source>
</evidence>
<comment type="caution">
    <text evidence="12">The sequence shown here is derived from an EMBL/GenBank/DDBJ whole genome shotgun (WGS) entry which is preliminary data.</text>
</comment>
<evidence type="ECO:0000313" key="12">
    <source>
        <dbReference type="EMBL" id="KAK2632525.1"/>
    </source>
</evidence>
<comment type="catalytic activity">
    <reaction evidence="10">
        <text>L-seryl-[protein] + ATP = O-phospho-L-seryl-[protein] + ADP + H(+)</text>
        <dbReference type="Rhea" id="RHEA:17989"/>
        <dbReference type="Rhea" id="RHEA-COMP:9863"/>
        <dbReference type="Rhea" id="RHEA-COMP:11604"/>
        <dbReference type="ChEBI" id="CHEBI:15378"/>
        <dbReference type="ChEBI" id="CHEBI:29999"/>
        <dbReference type="ChEBI" id="CHEBI:30616"/>
        <dbReference type="ChEBI" id="CHEBI:83421"/>
        <dbReference type="ChEBI" id="CHEBI:456216"/>
        <dbReference type="EC" id="2.7.11.1"/>
    </reaction>
</comment>
<dbReference type="GO" id="GO:0005886">
    <property type="term" value="C:plasma membrane"/>
    <property type="evidence" value="ECO:0007669"/>
    <property type="project" value="UniProtKB-SubCell"/>
</dbReference>
<organism evidence="12 13">
    <name type="scientific">Eucalyptus grandis</name>
    <name type="common">Flooded gum</name>
    <dbReference type="NCBI Taxonomy" id="71139"/>
    <lineage>
        <taxon>Eukaryota</taxon>
        <taxon>Viridiplantae</taxon>
        <taxon>Streptophyta</taxon>
        <taxon>Embryophyta</taxon>
        <taxon>Tracheophyta</taxon>
        <taxon>Spermatophyta</taxon>
        <taxon>Magnoliopsida</taxon>
        <taxon>eudicotyledons</taxon>
        <taxon>Gunneridae</taxon>
        <taxon>Pentapetalae</taxon>
        <taxon>rosids</taxon>
        <taxon>malvids</taxon>
        <taxon>Myrtales</taxon>
        <taxon>Myrtaceae</taxon>
        <taxon>Myrtoideae</taxon>
        <taxon>Eucalypteae</taxon>
        <taxon>Eucalyptus</taxon>
    </lineage>
</organism>
<dbReference type="AlphaFoldDB" id="A0AAD9TAG3"/>
<evidence type="ECO:0000256" key="5">
    <source>
        <dbReference type="ARBA" id="ARBA00022679"/>
    </source>
</evidence>
<evidence type="ECO:0000256" key="1">
    <source>
        <dbReference type="ARBA" id="ARBA00004236"/>
    </source>
</evidence>
<comment type="subcellular location">
    <subcellularLocation>
        <location evidence="1">Cell membrane</location>
    </subcellularLocation>
</comment>
<keyword evidence="3" id="KW-1003">Cell membrane</keyword>
<dbReference type="InterPro" id="IPR001245">
    <property type="entry name" value="Ser-Thr/Tyr_kinase_cat_dom"/>
</dbReference>
<evidence type="ECO:0000256" key="9">
    <source>
        <dbReference type="ARBA" id="ARBA00047899"/>
    </source>
</evidence>
<evidence type="ECO:0000256" key="4">
    <source>
        <dbReference type="ARBA" id="ARBA00022527"/>
    </source>
</evidence>
<reference evidence="12 13" key="1">
    <citation type="journal article" date="2014" name="Nature">
        <title>The genome of Eucalyptus grandis.</title>
        <authorList>
            <person name="Myburg A.A."/>
            <person name="Grattapaglia D."/>
            <person name="Tuskan G.A."/>
            <person name="Hellsten U."/>
            <person name="Hayes R.D."/>
            <person name="Grimwood J."/>
            <person name="Jenkins J."/>
            <person name="Lindquist E."/>
            <person name="Tice H."/>
            <person name="Bauer D."/>
            <person name="Goodstein D.M."/>
            <person name="Dubchak I."/>
            <person name="Poliakov A."/>
            <person name="Mizrachi E."/>
            <person name="Kullan A.R."/>
            <person name="Hussey S.G."/>
            <person name="Pinard D."/>
            <person name="van der Merwe K."/>
            <person name="Singh P."/>
            <person name="van Jaarsveld I."/>
            <person name="Silva-Junior O.B."/>
            <person name="Togawa R.C."/>
            <person name="Pappas M.R."/>
            <person name="Faria D.A."/>
            <person name="Sansaloni C.P."/>
            <person name="Petroli C.D."/>
            <person name="Yang X."/>
            <person name="Ranjan P."/>
            <person name="Tschaplinski T.J."/>
            <person name="Ye C.Y."/>
            <person name="Li T."/>
            <person name="Sterck L."/>
            <person name="Vanneste K."/>
            <person name="Murat F."/>
            <person name="Soler M."/>
            <person name="Clemente H.S."/>
            <person name="Saidi N."/>
            <person name="Cassan-Wang H."/>
            <person name="Dunand C."/>
            <person name="Hefer C.A."/>
            <person name="Bornberg-Bauer E."/>
            <person name="Kersting A.R."/>
            <person name="Vining K."/>
            <person name="Amarasinghe V."/>
            <person name="Ranik M."/>
            <person name="Naithani S."/>
            <person name="Elser J."/>
            <person name="Boyd A.E."/>
            <person name="Liston A."/>
            <person name="Spatafora J.W."/>
            <person name="Dharmwardhana P."/>
            <person name="Raja R."/>
            <person name="Sullivan C."/>
            <person name="Romanel E."/>
            <person name="Alves-Ferreira M."/>
            <person name="Kulheim C."/>
            <person name="Foley W."/>
            <person name="Carocha V."/>
            <person name="Paiva J."/>
            <person name="Kudrna D."/>
            <person name="Brommonschenkel S.H."/>
            <person name="Pasquali G."/>
            <person name="Byrne M."/>
            <person name="Rigault P."/>
            <person name="Tibbits J."/>
            <person name="Spokevicius A."/>
            <person name="Jones R.C."/>
            <person name="Steane D.A."/>
            <person name="Vaillancourt R.E."/>
            <person name="Potts B.M."/>
            <person name="Joubert F."/>
            <person name="Barry K."/>
            <person name="Pappas G.J."/>
            <person name="Strauss S.H."/>
            <person name="Jaiswal P."/>
            <person name="Grima-Pettenati J."/>
            <person name="Salse J."/>
            <person name="Van de Peer Y."/>
            <person name="Rokhsar D.S."/>
            <person name="Schmutz J."/>
        </authorList>
    </citation>
    <scope>NUCLEOTIDE SEQUENCE [LARGE SCALE GENOMIC DNA]</scope>
    <source>
        <strain evidence="13">cv. BRASUZ1</strain>
        <tissue evidence="12">Leaf extractions</tissue>
    </source>
</reference>
<dbReference type="FunFam" id="1.10.510.10:FF:001023">
    <property type="entry name" value="Os07g0541700 protein"/>
    <property type="match status" value="1"/>
</dbReference>
<keyword evidence="5" id="KW-0808">Transferase</keyword>
<dbReference type="PROSITE" id="PS00108">
    <property type="entry name" value="PROTEIN_KINASE_ST"/>
    <property type="match status" value="1"/>
</dbReference>
<keyword evidence="4" id="KW-0723">Serine/threonine-protein kinase</keyword>
<evidence type="ECO:0000256" key="3">
    <source>
        <dbReference type="ARBA" id="ARBA00022475"/>
    </source>
</evidence>
<name>A0AAD9TAG3_EUCGR</name>
<evidence type="ECO:0000256" key="6">
    <source>
        <dbReference type="ARBA" id="ARBA00022741"/>
    </source>
</evidence>
<dbReference type="InterPro" id="IPR000719">
    <property type="entry name" value="Prot_kinase_dom"/>
</dbReference>
<evidence type="ECO:0000256" key="8">
    <source>
        <dbReference type="ARBA" id="ARBA00022840"/>
    </source>
</evidence>
<dbReference type="SUPFAM" id="SSF56112">
    <property type="entry name" value="Protein kinase-like (PK-like)"/>
    <property type="match status" value="1"/>
</dbReference>
<dbReference type="PANTHER" id="PTHR45621">
    <property type="entry name" value="OS01G0588500 PROTEIN-RELATED"/>
    <property type="match status" value="1"/>
</dbReference>
<dbReference type="EMBL" id="MU848453">
    <property type="protein sequence ID" value="KAK2632525.1"/>
    <property type="molecule type" value="Genomic_DNA"/>
</dbReference>
<dbReference type="PROSITE" id="PS50011">
    <property type="entry name" value="PROTEIN_KINASE_DOM"/>
    <property type="match status" value="1"/>
</dbReference>
<dbReference type="Gene3D" id="1.10.510.10">
    <property type="entry name" value="Transferase(Phosphotransferase) domain 1"/>
    <property type="match status" value="1"/>
</dbReference>
<dbReference type="Pfam" id="PF07714">
    <property type="entry name" value="PK_Tyr_Ser-Thr"/>
    <property type="match status" value="1"/>
</dbReference>
<dbReference type="InterPro" id="IPR011009">
    <property type="entry name" value="Kinase-like_dom_sf"/>
</dbReference>
<accession>A0AAD9TAG3</accession>
<feature type="domain" description="Protein kinase" evidence="11">
    <location>
        <begin position="1"/>
        <end position="237"/>
    </location>
</feature>
<dbReference type="GO" id="GO:0004674">
    <property type="term" value="F:protein serine/threonine kinase activity"/>
    <property type="evidence" value="ECO:0007669"/>
    <property type="project" value="UniProtKB-KW"/>
</dbReference>
<keyword evidence="7" id="KW-0418">Kinase</keyword>
<gene>
    <name evidence="12" type="ORF">EUGRSUZ_L01438</name>
</gene>
<evidence type="ECO:0000259" key="11">
    <source>
        <dbReference type="PROSITE" id="PS50011"/>
    </source>
</evidence>
<dbReference type="GO" id="GO:0005524">
    <property type="term" value="F:ATP binding"/>
    <property type="evidence" value="ECO:0007669"/>
    <property type="project" value="UniProtKB-KW"/>
</dbReference>
<keyword evidence="13" id="KW-1185">Reference proteome</keyword>
<dbReference type="InterPro" id="IPR008271">
    <property type="entry name" value="Ser/Thr_kinase_AS"/>
</dbReference>
<comment type="catalytic activity">
    <reaction evidence="9">
        <text>L-threonyl-[protein] + ATP = O-phospho-L-threonyl-[protein] + ADP + H(+)</text>
        <dbReference type="Rhea" id="RHEA:46608"/>
        <dbReference type="Rhea" id="RHEA-COMP:11060"/>
        <dbReference type="Rhea" id="RHEA-COMP:11605"/>
        <dbReference type="ChEBI" id="CHEBI:15378"/>
        <dbReference type="ChEBI" id="CHEBI:30013"/>
        <dbReference type="ChEBI" id="CHEBI:30616"/>
        <dbReference type="ChEBI" id="CHEBI:61977"/>
        <dbReference type="ChEBI" id="CHEBI:456216"/>
        <dbReference type="EC" id="2.7.11.1"/>
    </reaction>
</comment>
<dbReference type="SMART" id="SM00220">
    <property type="entry name" value="S_TKc"/>
    <property type="match status" value="1"/>
</dbReference>
<sequence length="237" mass="26548">MLHGKQQSGNTWTIIAVKILNQGGTRGYREWQREIAFIEKISHPNLAKLLGYCHDDQNLALVYEFMPMGSLENQLFRRGSAGSLPWNVRLKVMVGAARGLAFLHSSCNMIHRDIKPANILLDQSYVAKLSDFGLVRSGPPQDKSHVTTQFMGTFGYAAPEYKATGHLTIKSDVYSFGIVLLEILTGLRAYDPKRPEAKPNLVEWARPRSYGICSCTTRPATNLREVLCCSVHSHSHF</sequence>
<keyword evidence="6" id="KW-0547">Nucleotide-binding</keyword>